<evidence type="ECO:0000313" key="3">
    <source>
        <dbReference type="Proteomes" id="UP000444174"/>
    </source>
</evidence>
<dbReference type="SUPFAM" id="SSF56112">
    <property type="entry name" value="Protein kinase-like (PK-like)"/>
    <property type="match status" value="1"/>
</dbReference>
<dbReference type="InterPro" id="IPR011009">
    <property type="entry name" value="Kinase-like_dom_sf"/>
</dbReference>
<reference evidence="2 3" key="1">
    <citation type="submission" date="2019-10" db="EMBL/GenBank/DDBJ databases">
        <title>Epibacterium sp. nov., isolated from seawater.</title>
        <authorList>
            <person name="Zhang X."/>
            <person name="Li N."/>
        </authorList>
    </citation>
    <scope>NUCLEOTIDE SEQUENCE [LARGE SCALE GENOMIC DNA]</scope>
    <source>
        <strain evidence="2 3">SM1979</strain>
    </source>
</reference>
<dbReference type="InterPro" id="IPR002575">
    <property type="entry name" value="Aminoglycoside_PTrfase"/>
</dbReference>
<keyword evidence="3" id="KW-1185">Reference proteome</keyword>
<dbReference type="Proteomes" id="UP000444174">
    <property type="component" value="Unassembled WGS sequence"/>
</dbReference>
<accession>A0A843YHJ6</accession>
<dbReference type="EMBL" id="WIBF01000004">
    <property type="protein sequence ID" value="MQQ08619.1"/>
    <property type="molecule type" value="Genomic_DNA"/>
</dbReference>
<comment type="caution">
    <text evidence="2">The sequence shown here is derived from an EMBL/GenBank/DDBJ whole genome shotgun (WGS) entry which is preliminary data.</text>
</comment>
<organism evidence="2 3">
    <name type="scientific">Tritonibacter litoralis</name>
    <dbReference type="NCBI Taxonomy" id="2662264"/>
    <lineage>
        <taxon>Bacteria</taxon>
        <taxon>Pseudomonadati</taxon>
        <taxon>Pseudomonadota</taxon>
        <taxon>Alphaproteobacteria</taxon>
        <taxon>Rhodobacterales</taxon>
        <taxon>Paracoccaceae</taxon>
        <taxon>Tritonibacter</taxon>
    </lineage>
</organism>
<dbReference type="Pfam" id="PF01636">
    <property type="entry name" value="APH"/>
    <property type="match status" value="1"/>
</dbReference>
<feature type="domain" description="Aminoglycoside phosphotransferase" evidence="1">
    <location>
        <begin position="101"/>
        <end position="309"/>
    </location>
</feature>
<dbReference type="GO" id="GO:0016740">
    <property type="term" value="F:transferase activity"/>
    <property type="evidence" value="ECO:0007669"/>
    <property type="project" value="UniProtKB-KW"/>
</dbReference>
<name>A0A843YHJ6_9RHOB</name>
<protein>
    <submittedName>
        <fullName evidence="2">Phosphotransferase</fullName>
    </submittedName>
</protein>
<proteinExistence type="predicted"/>
<dbReference type="AlphaFoldDB" id="A0A843YHJ6"/>
<sequence length="383" mass="43455">MALRPWDLFGAVFFGAVMGRCLIQTGARAIESCDLTKIEPSKAEVPEQSKAKRREEAQARTEALWPEIAVDLGLDGHQARFRPMRVNSRFIDRRCVLDVRLSNGQELVLRADFEDRRIKRIQNIIARQRRLSAALADVPGVSVPQVLWQHPSRFFTVMEFAKGETAFRELDLADLGFGRRAEVLHRIGRAVADMHRCSATGPRKFWPKFNLDKVSARAEAARTGDSPIRRQPKFLGLCAYLHRAGRRARGVSFDGALEHGDLHFRNVLMDEKTVSFIDFANFSNDIPQNDLANLWVANCPDHQAPIAEPSGYGRVREADWEAFLAGYGRDVREDPVFQFFYAMRVFRTWQRVPVPGDAISQKGEEMLEGLIDVTNWLLAHEPG</sequence>
<evidence type="ECO:0000259" key="1">
    <source>
        <dbReference type="Pfam" id="PF01636"/>
    </source>
</evidence>
<keyword evidence="2" id="KW-0808">Transferase</keyword>
<dbReference type="Gene3D" id="3.90.1200.10">
    <property type="match status" value="1"/>
</dbReference>
<evidence type="ECO:0000313" key="2">
    <source>
        <dbReference type="EMBL" id="MQQ08619.1"/>
    </source>
</evidence>
<gene>
    <name evidence="2" type="ORF">GFB49_09165</name>
</gene>